<dbReference type="InterPro" id="IPR000277">
    <property type="entry name" value="Cys/Met-Metab_PyrdxlP-dep_enz"/>
</dbReference>
<dbReference type="InterPro" id="IPR051750">
    <property type="entry name" value="Trans-sulfuration_enzymes"/>
</dbReference>
<dbReference type="Pfam" id="PF01053">
    <property type="entry name" value="Cys_Met_Meta_PP"/>
    <property type="match status" value="1"/>
</dbReference>
<dbReference type="PANTHER" id="PTHR42699">
    <property type="match status" value="1"/>
</dbReference>
<proteinExistence type="predicted"/>
<dbReference type="GO" id="GO:0003962">
    <property type="term" value="F:cystathionine gamma-synthase activity"/>
    <property type="evidence" value="ECO:0007669"/>
    <property type="project" value="TreeGrafter"/>
</dbReference>
<evidence type="ECO:0000313" key="4">
    <source>
        <dbReference type="EMBL" id="CAH7685371.1"/>
    </source>
</evidence>
<dbReference type="EMBL" id="CALTRL010005721">
    <property type="protein sequence ID" value="CAH7685371.1"/>
    <property type="molecule type" value="Genomic_DNA"/>
</dbReference>
<organism evidence="4 5">
    <name type="scientific">Phakopsora pachyrhizi</name>
    <name type="common">Asian soybean rust disease fungus</name>
    <dbReference type="NCBI Taxonomy" id="170000"/>
    <lineage>
        <taxon>Eukaryota</taxon>
        <taxon>Fungi</taxon>
        <taxon>Dikarya</taxon>
        <taxon>Basidiomycota</taxon>
        <taxon>Pucciniomycotina</taxon>
        <taxon>Pucciniomycetes</taxon>
        <taxon>Pucciniales</taxon>
        <taxon>Phakopsoraceae</taxon>
        <taxon>Phakopsora</taxon>
    </lineage>
</organism>
<keyword evidence="5" id="KW-1185">Reference proteome</keyword>
<comment type="cofactor">
    <cofactor evidence="1">
        <name>pyridoxal 5'-phosphate</name>
        <dbReference type="ChEBI" id="CHEBI:597326"/>
    </cofactor>
</comment>
<accession>A0AAV0BH13</accession>
<feature type="non-terminal residue" evidence="4">
    <location>
        <position position="1"/>
    </location>
</feature>
<dbReference type="InterPro" id="IPR015422">
    <property type="entry name" value="PyrdxlP-dep_Trfase_small"/>
</dbReference>
<evidence type="ECO:0000256" key="2">
    <source>
        <dbReference type="ARBA" id="ARBA00022898"/>
    </source>
</evidence>
<name>A0AAV0BH13_PHAPC</name>
<evidence type="ECO:0000256" key="1">
    <source>
        <dbReference type="ARBA" id="ARBA00001933"/>
    </source>
</evidence>
<feature type="non-terminal residue" evidence="4">
    <location>
        <position position="730"/>
    </location>
</feature>
<gene>
    <name evidence="4" type="ORF">PPACK8108_LOCUS19886</name>
</gene>
<keyword evidence="4" id="KW-0808">Transferase</keyword>
<keyword evidence="2" id="KW-0663">Pyridoxal phosphate</keyword>
<feature type="region of interest" description="Disordered" evidence="3">
    <location>
        <begin position="201"/>
        <end position="235"/>
    </location>
</feature>
<dbReference type="PANTHER" id="PTHR42699:SF1">
    <property type="entry name" value="CYSTATHIONINE GAMMA-SYNTHASE-RELATED"/>
    <property type="match status" value="1"/>
</dbReference>
<comment type="caution">
    <text evidence="4">The sequence shown here is derived from an EMBL/GenBank/DDBJ whole genome shotgun (WGS) entry which is preliminary data.</text>
</comment>
<dbReference type="SUPFAM" id="SSF53383">
    <property type="entry name" value="PLP-dependent transferases"/>
    <property type="match status" value="1"/>
</dbReference>
<dbReference type="FunFam" id="3.40.640.10:FF:000094">
    <property type="entry name" value="Probable cystathionine gamma-synthase"/>
    <property type="match status" value="1"/>
</dbReference>
<reference evidence="4" key="1">
    <citation type="submission" date="2022-06" db="EMBL/GenBank/DDBJ databases">
        <authorList>
            <consortium name="SYNGENTA / RWTH Aachen University"/>
        </authorList>
    </citation>
    <scope>NUCLEOTIDE SEQUENCE</scope>
</reference>
<dbReference type="Proteomes" id="UP001153365">
    <property type="component" value="Unassembled WGS sequence"/>
</dbReference>
<feature type="region of interest" description="Disordered" evidence="3">
    <location>
        <begin position="252"/>
        <end position="271"/>
    </location>
</feature>
<dbReference type="GO" id="GO:0030170">
    <property type="term" value="F:pyridoxal phosphate binding"/>
    <property type="evidence" value="ECO:0007669"/>
    <property type="project" value="InterPro"/>
</dbReference>
<evidence type="ECO:0000256" key="3">
    <source>
        <dbReference type="SAM" id="MobiDB-lite"/>
    </source>
</evidence>
<dbReference type="InterPro" id="IPR015421">
    <property type="entry name" value="PyrdxlP-dep_Trfase_major"/>
</dbReference>
<dbReference type="AlphaFoldDB" id="A0AAV0BH13"/>
<dbReference type="Gene3D" id="3.90.1150.10">
    <property type="entry name" value="Aspartate Aminotransferase, domain 1"/>
    <property type="match status" value="1"/>
</dbReference>
<dbReference type="GO" id="GO:0019346">
    <property type="term" value="P:transsulfuration"/>
    <property type="evidence" value="ECO:0007669"/>
    <property type="project" value="InterPro"/>
</dbReference>
<evidence type="ECO:0000313" key="5">
    <source>
        <dbReference type="Proteomes" id="UP001153365"/>
    </source>
</evidence>
<dbReference type="Gene3D" id="3.40.640.10">
    <property type="entry name" value="Type I PLP-dependent aspartate aminotransferase-like (Major domain)"/>
    <property type="match status" value="1"/>
</dbReference>
<dbReference type="InterPro" id="IPR015424">
    <property type="entry name" value="PyrdxlP-dep_Trfase"/>
</dbReference>
<sequence>MGTKDTNEISKGDDQLELGSSIPPYTSHAVSVSLPFWKDNVDYELGSERVKSALTTGYPRFFIHLDIQKLAEIFRLAHGLYPSEKCMLFPSERAVKLCRDFIKDTYNKRKKDKVEEEDRLNSAKSICRIVQVEIPTSKQRSTTSDTKNFGTNSNLRVYCAFLPDERVYEIAKMFWQHTGLGISSRFGERCLRLLGSYQVGEEDSLNRSPPPNLRISSLPSPPPTPRSAGLRRYSANKLSNTPISRLLKTVSTTNSTNTKNETEGIDESSSTYVEERYGRNLPIQQAQMAKDSLRRRIASMLGNQLNRVSTIYSNDEGLKGSSTTRNKAKLTENDVYLYPTGMTAIFFAHQLCMNLQSKLKPDRSIGKTISFGFPYTDTLKIIQKWGPGAHLFGNGEDEDLESLERLLIEQSPEDSITALFCEFPSNPLLKSPDLRRLRELADRYGFLIVIDETIGNFLNVEVLPHADILVSSLTKVFSGDSNVMGGSLVLNPLKNHYDSLKLLMDVGDDKNKVEKIYEDIYFEEDVIYMERNSRDFKRRSRIINQNAVSLCKRLIELNSKFGDNVIKSINYPLYTTNKNYETYRRHKRLNCSILGTAVVVDGDDNNNNNKISEEEVLTDERIIKGDSQNFGEISDEEEVEEEGGYGGLFSLTFHSEEVSKKFYDSLKTYKGPSLGTNFTLASPYVILAHFTELDWASEFGVEASLIRVSVGLEDRSKLFEWFETAFNESI</sequence>
<protein>
    <submittedName>
        <fullName evidence="4">Pyridoxal phosphate-dependent transferase</fullName>
    </submittedName>
</protein>